<evidence type="ECO:0000313" key="1">
    <source>
        <dbReference type="EMBL" id="KGD65247.1"/>
    </source>
</evidence>
<protein>
    <submittedName>
        <fullName evidence="1">Uncharacterized protein</fullName>
    </submittedName>
</protein>
<accession>A0A095SL00</accession>
<proteinExistence type="predicted"/>
<reference evidence="1 2" key="1">
    <citation type="submission" date="2012-09" db="EMBL/GenBank/DDBJ databases">
        <title>Genome Sequence of alkane-degrading Bacterium Alcanivorax sp. 19-m-6.</title>
        <authorList>
            <person name="Lai Q."/>
            <person name="Shao Z."/>
        </authorList>
    </citation>
    <scope>NUCLEOTIDE SEQUENCE [LARGE SCALE GENOMIC DNA]</scope>
    <source>
        <strain evidence="1 2">19-m-6</strain>
    </source>
</reference>
<evidence type="ECO:0000313" key="2">
    <source>
        <dbReference type="Proteomes" id="UP000029444"/>
    </source>
</evidence>
<dbReference type="RefSeq" id="WP_035232175.1">
    <property type="nucleotide sequence ID" value="NZ_ARXV01000005.1"/>
</dbReference>
<dbReference type="AlphaFoldDB" id="A0A095SL00"/>
<dbReference type="STRING" id="1177154.Y5S_01681"/>
<dbReference type="Proteomes" id="UP000029444">
    <property type="component" value="Unassembled WGS sequence"/>
</dbReference>
<dbReference type="EMBL" id="ARXV01000005">
    <property type="protein sequence ID" value="KGD65247.1"/>
    <property type="molecule type" value="Genomic_DNA"/>
</dbReference>
<dbReference type="OrthoDB" id="9961108at2"/>
<keyword evidence="2" id="KW-1185">Reference proteome</keyword>
<name>A0A095SL00_9GAMM</name>
<sequence>MNRIIAGMTQGWDVLMMIMLCMGISGVANADRAGRCIMDDRFFVQTQTTVGSRPFAAAVEPSDSDSGASRSEMCSCAKAIAWTLLQEYNEQYPAAHLRGVERGGCQSYGDGGQIYKLYWRQ</sequence>
<organism evidence="1 2">
    <name type="scientific">Alcanivorax nanhaiticus</name>
    <dbReference type="NCBI Taxonomy" id="1177154"/>
    <lineage>
        <taxon>Bacteria</taxon>
        <taxon>Pseudomonadati</taxon>
        <taxon>Pseudomonadota</taxon>
        <taxon>Gammaproteobacteria</taxon>
        <taxon>Oceanospirillales</taxon>
        <taxon>Alcanivoracaceae</taxon>
        <taxon>Alcanivorax</taxon>
    </lineage>
</organism>
<gene>
    <name evidence="1" type="ORF">Y5S_01681</name>
</gene>
<comment type="caution">
    <text evidence="1">The sequence shown here is derived from an EMBL/GenBank/DDBJ whole genome shotgun (WGS) entry which is preliminary data.</text>
</comment>
<dbReference type="PATRIC" id="fig|1177154.3.peg.1711"/>